<name>A0ABR6ZLD7_9BURK</name>
<gene>
    <name evidence="1" type="ORF">H8L32_04315</name>
</gene>
<evidence type="ECO:0000313" key="1">
    <source>
        <dbReference type="EMBL" id="MBC3916702.1"/>
    </source>
</evidence>
<proteinExistence type="predicted"/>
<accession>A0ABR6ZLD7</accession>
<reference evidence="1 2" key="1">
    <citation type="submission" date="2020-08" db="EMBL/GenBank/DDBJ databases">
        <title>Novel species isolated from subtropical streams in China.</title>
        <authorList>
            <person name="Lu H."/>
        </authorList>
    </citation>
    <scope>NUCLEOTIDE SEQUENCE [LARGE SCALE GENOMIC DNA]</scope>
    <source>
        <strain evidence="1 2">CY18W</strain>
    </source>
</reference>
<dbReference type="InterPro" id="IPR018775">
    <property type="entry name" value="RlaP"/>
</dbReference>
<dbReference type="PANTHER" id="PTHR34817">
    <property type="entry name" value="NUCLEOTIDYLTRANSFERASE"/>
    <property type="match status" value="1"/>
</dbReference>
<comment type="caution">
    <text evidence="1">The sequence shown here is derived from an EMBL/GenBank/DDBJ whole genome shotgun (WGS) entry which is preliminary data.</text>
</comment>
<dbReference type="Proteomes" id="UP000650424">
    <property type="component" value="Unassembled WGS sequence"/>
</dbReference>
<protein>
    <submittedName>
        <fullName evidence="1">Nucleotidyltransferase domain-containing protein</fullName>
    </submittedName>
</protein>
<dbReference type="RefSeq" id="WP_186945948.1">
    <property type="nucleotide sequence ID" value="NZ_JACOGF010000002.1"/>
</dbReference>
<dbReference type="PANTHER" id="PTHR34817:SF2">
    <property type="entry name" value="NUCLEOTIDYLTRANSFERASE"/>
    <property type="match status" value="1"/>
</dbReference>
<dbReference type="Pfam" id="PF10127">
    <property type="entry name" value="RlaP"/>
    <property type="match status" value="1"/>
</dbReference>
<dbReference type="EMBL" id="JACOGF010000002">
    <property type="protein sequence ID" value="MBC3916702.1"/>
    <property type="molecule type" value="Genomic_DNA"/>
</dbReference>
<evidence type="ECO:0000313" key="2">
    <source>
        <dbReference type="Proteomes" id="UP000650424"/>
    </source>
</evidence>
<keyword evidence="2" id="KW-1185">Reference proteome</keyword>
<organism evidence="1 2">
    <name type="scientific">Undibacterium hunanense</name>
    <dbReference type="NCBI Taxonomy" id="2762292"/>
    <lineage>
        <taxon>Bacteria</taxon>
        <taxon>Pseudomonadati</taxon>
        <taxon>Pseudomonadota</taxon>
        <taxon>Betaproteobacteria</taxon>
        <taxon>Burkholderiales</taxon>
        <taxon>Oxalobacteraceae</taxon>
        <taxon>Undibacterium</taxon>
    </lineage>
</organism>
<sequence>MHDDHLAFEEQEHPIDPAIRTEINATLQRIEQTHDVRVLFACESGSRGWGFASPDSDYDVRFIYVNRPDWYLTVVPGRDVIELPVNEIYDVSGWDVRKALGLLRMGNATLIEWLSSPVVYAADAVFLQAIQAATRQVHRPERSYYHYLHMAAKNYREHLSGDIVKLKKYLYVLRPLLASLWIEKNLGTVPMRFQDLVDALISDEVLKAAIAELLVIKRRAKESELAPAMPVINRFIETELGRLENVKQHATEDMDFSVLDRLLRDTVMGSLAKK</sequence>